<dbReference type="EMBL" id="JAHLFM010000015">
    <property type="protein sequence ID" value="MBU3830701.1"/>
    <property type="molecule type" value="Genomic_DNA"/>
</dbReference>
<dbReference type="AlphaFoldDB" id="A0A9E2KVU6"/>
<evidence type="ECO:0000313" key="3">
    <source>
        <dbReference type="Proteomes" id="UP000824247"/>
    </source>
</evidence>
<dbReference type="Pfam" id="PF16921">
    <property type="entry name" value="Tex_YqgF"/>
    <property type="match status" value="1"/>
</dbReference>
<dbReference type="GO" id="GO:0003729">
    <property type="term" value="F:mRNA binding"/>
    <property type="evidence" value="ECO:0007669"/>
    <property type="project" value="TreeGrafter"/>
</dbReference>
<accession>A0A9E2KVU6</accession>
<dbReference type="SUPFAM" id="SSF158832">
    <property type="entry name" value="Tex N-terminal region-like"/>
    <property type="match status" value="1"/>
</dbReference>
<dbReference type="InterPro" id="IPR006641">
    <property type="entry name" value="YqgF/RNaseH-like_dom"/>
</dbReference>
<reference evidence="2" key="1">
    <citation type="journal article" date="2021" name="PeerJ">
        <title>Extensive microbial diversity within the chicken gut microbiome revealed by metagenomics and culture.</title>
        <authorList>
            <person name="Gilroy R."/>
            <person name="Ravi A."/>
            <person name="Getino M."/>
            <person name="Pursley I."/>
            <person name="Horton D.L."/>
            <person name="Alikhan N.F."/>
            <person name="Baker D."/>
            <person name="Gharbi K."/>
            <person name="Hall N."/>
            <person name="Watson M."/>
            <person name="Adriaenssens E.M."/>
            <person name="Foster-Nyarko E."/>
            <person name="Jarju S."/>
            <person name="Secka A."/>
            <person name="Antonio M."/>
            <person name="Oren A."/>
            <person name="Chaudhuri R.R."/>
            <person name="La Ragione R."/>
            <person name="Hildebrand F."/>
            <person name="Pallen M.J."/>
        </authorList>
    </citation>
    <scope>NUCLEOTIDE SEQUENCE</scope>
    <source>
        <strain evidence="2">A5-1222</strain>
    </source>
</reference>
<dbReference type="SMART" id="SM00732">
    <property type="entry name" value="YqgFc"/>
    <property type="match status" value="1"/>
</dbReference>
<comment type="caution">
    <text evidence="2">The sequence shown here is derived from an EMBL/GenBank/DDBJ whole genome shotgun (WGS) entry which is preliminary data.</text>
</comment>
<dbReference type="FunFam" id="3.30.420.140:FF:000001">
    <property type="entry name" value="RNA-binding transcriptional accessory protein"/>
    <property type="match status" value="1"/>
</dbReference>
<reference evidence="2" key="2">
    <citation type="submission" date="2021-04" db="EMBL/GenBank/DDBJ databases">
        <authorList>
            <person name="Gilroy R."/>
        </authorList>
    </citation>
    <scope>NUCLEOTIDE SEQUENCE</scope>
    <source>
        <strain evidence="2">A5-1222</strain>
    </source>
</reference>
<dbReference type="SUPFAM" id="SSF53098">
    <property type="entry name" value="Ribonuclease H-like"/>
    <property type="match status" value="1"/>
</dbReference>
<dbReference type="GO" id="GO:0006412">
    <property type="term" value="P:translation"/>
    <property type="evidence" value="ECO:0007669"/>
    <property type="project" value="TreeGrafter"/>
</dbReference>
<gene>
    <name evidence="2" type="ORF">H9897_00860</name>
</gene>
<dbReference type="InterPro" id="IPR012340">
    <property type="entry name" value="NA-bd_OB-fold"/>
</dbReference>
<evidence type="ECO:0000313" key="2">
    <source>
        <dbReference type="EMBL" id="MBU3830701.1"/>
    </source>
</evidence>
<dbReference type="SUPFAM" id="SSF47781">
    <property type="entry name" value="RuvA domain 2-like"/>
    <property type="match status" value="2"/>
</dbReference>
<dbReference type="SUPFAM" id="SSF50249">
    <property type="entry name" value="Nucleic acid-binding proteins"/>
    <property type="match status" value="1"/>
</dbReference>
<feature type="non-terminal residue" evidence="2">
    <location>
        <position position="1"/>
    </location>
</feature>
<dbReference type="SMART" id="SM00316">
    <property type="entry name" value="S1"/>
    <property type="match status" value="1"/>
</dbReference>
<dbReference type="InterPro" id="IPR032639">
    <property type="entry name" value="Tex_YqgF"/>
</dbReference>
<dbReference type="Pfam" id="PF12836">
    <property type="entry name" value="HHH_3"/>
    <property type="match status" value="1"/>
</dbReference>
<dbReference type="Gene3D" id="3.30.420.140">
    <property type="entry name" value="YqgF/RNase H-like domain"/>
    <property type="match status" value="1"/>
</dbReference>
<dbReference type="PANTHER" id="PTHR10724:SF10">
    <property type="entry name" value="S1 RNA-BINDING DOMAIN-CONTAINING PROTEIN 1"/>
    <property type="match status" value="1"/>
</dbReference>
<dbReference type="Pfam" id="PF00575">
    <property type="entry name" value="S1"/>
    <property type="match status" value="1"/>
</dbReference>
<dbReference type="InterPro" id="IPR041692">
    <property type="entry name" value="HHH_9"/>
</dbReference>
<dbReference type="GO" id="GO:0003735">
    <property type="term" value="F:structural constituent of ribosome"/>
    <property type="evidence" value="ECO:0007669"/>
    <property type="project" value="TreeGrafter"/>
</dbReference>
<dbReference type="InterPro" id="IPR010994">
    <property type="entry name" value="RuvA_2-like"/>
</dbReference>
<dbReference type="Proteomes" id="UP000824247">
    <property type="component" value="Unassembled WGS sequence"/>
</dbReference>
<dbReference type="InterPro" id="IPR003029">
    <property type="entry name" value="S1_domain"/>
</dbReference>
<dbReference type="Pfam" id="PF17674">
    <property type="entry name" value="HHH_9"/>
    <property type="match status" value="1"/>
</dbReference>
<dbReference type="InterPro" id="IPR050437">
    <property type="entry name" value="Ribos_protein_bS1-like"/>
</dbReference>
<name>A0A9E2KVU6_9BACT</name>
<protein>
    <submittedName>
        <fullName evidence="2">Helix-hairpin-helix domain-containing protein</fullName>
    </submittedName>
</protein>
<feature type="domain" description="S1 motif" evidence="1">
    <location>
        <begin position="428"/>
        <end position="498"/>
    </location>
</feature>
<dbReference type="InterPro" id="IPR012337">
    <property type="entry name" value="RNaseH-like_sf"/>
</dbReference>
<dbReference type="InterPro" id="IPR037027">
    <property type="entry name" value="YqgF/RNaseH-like_dom_sf"/>
</dbReference>
<dbReference type="GO" id="GO:0006139">
    <property type="term" value="P:nucleobase-containing compound metabolic process"/>
    <property type="evidence" value="ECO:0007669"/>
    <property type="project" value="InterPro"/>
</dbReference>
<dbReference type="Gene3D" id="2.40.50.140">
    <property type="entry name" value="Nucleic acid-binding proteins"/>
    <property type="match status" value="1"/>
</dbReference>
<sequence length="498" mass="57024">NKIPSYKIMAINRAEKEKVIISKFLFDKSFALKQIIWKYTKNFQSDAANIILNAINDGLSRLLIPSVENEIWNEILENAQNKSIDVFSMNLEHVLSQSPLKEKTVLGVDPAFRTGCKLALVNKNNQMLLIDTIYPNEPHNKIDKSEEKLLKIIKENKIDIIAIGNGTASRETEIFINNFLKKHNLNISHVIVNEAGASVYPASELARKEFPDLTVEKRSAISIARRIIDPLSELIKIDPKSIGVGQYQHDVPLKKLDENLDFVIKKIVNRVGVDLNTASNELLVYISGISKSISKDIIDYRNKIGKIQSREELKNIPKINDLVFQQCSGFLRIKDGQNILDETSIHPENYLYANKIIKELNIDLNNDNSQLEISKSVWNKLLNICDNNEFILNQIISAIKEVKRDYRDQFDTPLLRDDVLDIKNLKINMELNGVVRNVCDFGVFIDVGLKNDGFLHFSGMKDFQKPDFNHYENFYIGQILNLKVKNIDFDNNKIELIQ</sequence>
<dbReference type="Gene3D" id="1.10.150.310">
    <property type="entry name" value="Tex RuvX-like domain-like"/>
    <property type="match status" value="1"/>
</dbReference>
<dbReference type="PROSITE" id="PS50126">
    <property type="entry name" value="S1"/>
    <property type="match status" value="1"/>
</dbReference>
<evidence type="ECO:0000259" key="1">
    <source>
        <dbReference type="PROSITE" id="PS50126"/>
    </source>
</evidence>
<dbReference type="PANTHER" id="PTHR10724">
    <property type="entry name" value="30S RIBOSOMAL PROTEIN S1"/>
    <property type="match status" value="1"/>
</dbReference>
<proteinExistence type="predicted"/>
<organism evidence="2 3">
    <name type="scientific">Candidatus Ureaplasma intestinipullorum</name>
    <dbReference type="NCBI Taxonomy" id="2838770"/>
    <lineage>
        <taxon>Bacteria</taxon>
        <taxon>Bacillati</taxon>
        <taxon>Mycoplasmatota</taxon>
        <taxon>Mycoplasmoidales</taxon>
        <taxon>Mycoplasmoidaceae</taxon>
        <taxon>Ureaplasma</taxon>
    </lineage>
</organism>